<comment type="caution">
    <text evidence="1">The sequence shown here is derived from an EMBL/GenBank/DDBJ whole genome shotgun (WGS) entry which is preliminary data.</text>
</comment>
<dbReference type="EMBL" id="QXGL01000001">
    <property type="protein sequence ID" value="RSX53825.1"/>
    <property type="molecule type" value="Genomic_DNA"/>
</dbReference>
<dbReference type="SUPFAM" id="SSF51430">
    <property type="entry name" value="NAD(P)-linked oxidoreductase"/>
    <property type="match status" value="1"/>
</dbReference>
<reference evidence="1 2" key="1">
    <citation type="submission" date="2018-09" db="EMBL/GenBank/DDBJ databases">
        <title>Characterization of the phylogenetic diversity of five novel species belonging to the genus Bifidobacterium.</title>
        <authorList>
            <person name="Lugli G.A."/>
            <person name="Duranti S."/>
            <person name="Milani C."/>
        </authorList>
    </citation>
    <scope>NUCLEOTIDE SEQUENCE [LARGE SCALE GENOMIC DNA]</scope>
    <source>
        <strain evidence="1 2">2034B</strain>
    </source>
</reference>
<organism evidence="1 2">
    <name type="scientific">Bifidobacterium goeldii</name>
    <dbReference type="NCBI Taxonomy" id="2306975"/>
    <lineage>
        <taxon>Bacteria</taxon>
        <taxon>Bacillati</taxon>
        <taxon>Actinomycetota</taxon>
        <taxon>Actinomycetes</taxon>
        <taxon>Bifidobacteriales</taxon>
        <taxon>Bifidobacteriaceae</taxon>
        <taxon>Bifidobacterium</taxon>
    </lineage>
</organism>
<protein>
    <submittedName>
        <fullName evidence="1">Aldehyde oxidase</fullName>
    </submittedName>
</protein>
<dbReference type="InterPro" id="IPR036812">
    <property type="entry name" value="NAD(P)_OxRdtase_dom_sf"/>
</dbReference>
<keyword evidence="2" id="KW-1185">Reference proteome</keyword>
<name>A0A430FLN2_9BIFI</name>
<accession>A0A430FLN2</accession>
<proteinExistence type="predicted"/>
<gene>
    <name evidence="1" type="ORF">D2E25_0131</name>
</gene>
<dbReference type="Proteomes" id="UP000287533">
    <property type="component" value="Unassembled WGS sequence"/>
</dbReference>
<evidence type="ECO:0000313" key="1">
    <source>
        <dbReference type="EMBL" id="RSX53825.1"/>
    </source>
</evidence>
<sequence length="93" mass="10463">MPHHRKKQNHCPNRRAVVISIKLNLVVPLIIPGTKRIDRLWQNLGGAAVTFTPDELAEINRTLDSITIPRARCLSIAKGMQERIVDAGFTVRD</sequence>
<evidence type="ECO:0000313" key="2">
    <source>
        <dbReference type="Proteomes" id="UP000287533"/>
    </source>
</evidence>
<dbReference type="AlphaFoldDB" id="A0A430FLN2"/>